<evidence type="ECO:0000313" key="3">
    <source>
        <dbReference type="Proteomes" id="UP000270291"/>
    </source>
</evidence>
<dbReference type="Proteomes" id="UP000270291">
    <property type="component" value="Unassembled WGS sequence"/>
</dbReference>
<accession>A0A3R9PRT3</accession>
<dbReference type="EMBL" id="RWIU01000002">
    <property type="protein sequence ID" value="RSK44511.1"/>
    <property type="molecule type" value="Genomic_DNA"/>
</dbReference>
<evidence type="ECO:0000259" key="1">
    <source>
        <dbReference type="Pfam" id="PF00085"/>
    </source>
</evidence>
<dbReference type="SUPFAM" id="SSF52833">
    <property type="entry name" value="Thioredoxin-like"/>
    <property type="match status" value="1"/>
</dbReference>
<evidence type="ECO:0000313" key="2">
    <source>
        <dbReference type="EMBL" id="RSK44511.1"/>
    </source>
</evidence>
<gene>
    <name evidence="2" type="ORF">EI293_08315</name>
</gene>
<dbReference type="InterPro" id="IPR036249">
    <property type="entry name" value="Thioredoxin-like_sf"/>
</dbReference>
<dbReference type="Pfam" id="PF00085">
    <property type="entry name" value="Thioredoxin"/>
    <property type="match status" value="1"/>
</dbReference>
<comment type="caution">
    <text evidence="2">The sequence shown here is derived from an EMBL/GenBank/DDBJ whole genome shotgun (WGS) entry which is preliminary data.</text>
</comment>
<keyword evidence="3" id="KW-1185">Reference proteome</keyword>
<name>A0A3R9PRT3_9BACT</name>
<feature type="domain" description="Thioredoxin" evidence="1">
    <location>
        <begin position="27"/>
        <end position="120"/>
    </location>
</feature>
<organism evidence="2 3">
    <name type="scientific">Hymenobacter perfusus</name>
    <dbReference type="NCBI Taxonomy" id="1236770"/>
    <lineage>
        <taxon>Bacteria</taxon>
        <taxon>Pseudomonadati</taxon>
        <taxon>Bacteroidota</taxon>
        <taxon>Cytophagia</taxon>
        <taxon>Cytophagales</taxon>
        <taxon>Hymenobacteraceae</taxon>
        <taxon>Hymenobacter</taxon>
    </lineage>
</organism>
<dbReference type="AlphaFoldDB" id="A0A3R9PRT3"/>
<dbReference type="OrthoDB" id="882770at2"/>
<dbReference type="RefSeq" id="WP_125436668.1">
    <property type="nucleotide sequence ID" value="NZ_RWIU01000002.1"/>
</dbReference>
<dbReference type="CDD" id="cd02947">
    <property type="entry name" value="TRX_family"/>
    <property type="match status" value="1"/>
</dbReference>
<proteinExistence type="predicted"/>
<protein>
    <submittedName>
        <fullName evidence="2">Thioredoxin</fullName>
    </submittedName>
</protein>
<dbReference type="InterPro" id="IPR013766">
    <property type="entry name" value="Thioredoxin_domain"/>
</dbReference>
<sequence>MSAEDISPAPVPHRFYQSAYRMKVIDTNDEGLRTLIHDYPRVLAKFTSSNCPVCDLLAPPFEQFALDTTYQTTAFLRLDASENPVARKMMDTKVAPFFVSYCRGQLVECDTLRTEEEVLQMLQQLQSCTDTVAAPV</sequence>
<dbReference type="Gene3D" id="3.40.30.10">
    <property type="entry name" value="Glutaredoxin"/>
    <property type="match status" value="1"/>
</dbReference>
<reference evidence="2 3" key="1">
    <citation type="submission" date="2018-12" db="EMBL/GenBank/DDBJ databases">
        <authorList>
            <person name="Feng G."/>
            <person name="Zhu H."/>
        </authorList>
    </citation>
    <scope>NUCLEOTIDE SEQUENCE [LARGE SCALE GENOMIC DNA]</scope>
    <source>
        <strain evidence="2 3">LMG 26000</strain>
    </source>
</reference>